<keyword evidence="3" id="KW-1185">Reference proteome</keyword>
<sequence length="259" mass="28467">MFQARKQEQMLLLLQEIREMVKEGCSLLDATRPVSAEEANLLGKWDQRYKDTQTELNVLQQEVQTMDLPIAMKPIVEEAAATEQQVLEVDQSGPSGILALLGVPTEDKPVLKEHCKAVWERNAEVKILLLLNRMGAYTENAKKTASGMIAGSKILQPDDHQRAGELKKHVEHAVTTTRRTDNLSADVNAVGEYVCASEKLSHLVLMQKLDGLLQNGPEAAAEVYATEEKKAAGAHDEKEGDLEQKDDGAPMETGDSVAI</sequence>
<proteinExistence type="predicted"/>
<dbReference type="Proteomes" id="UP000030763">
    <property type="component" value="Unassembled WGS sequence"/>
</dbReference>
<reference evidence="2" key="1">
    <citation type="submission" date="2013-10" db="EMBL/GenBank/DDBJ databases">
        <title>Genomic analysis of the causative agents of coccidiosis in chickens.</title>
        <authorList>
            <person name="Reid A.J."/>
            <person name="Blake D."/>
            <person name="Billington K."/>
            <person name="Browne H."/>
            <person name="Dunn M."/>
            <person name="Hung S."/>
            <person name="Kawahara F."/>
            <person name="Miranda-Saavedra D."/>
            <person name="Mourier T."/>
            <person name="Nagra H."/>
            <person name="Otto T.D."/>
            <person name="Rawlings N."/>
            <person name="Sanchez A."/>
            <person name="Sanders M."/>
            <person name="Subramaniam C."/>
            <person name="Tay Y."/>
            <person name="Dear P."/>
            <person name="Doerig C."/>
            <person name="Gruber A."/>
            <person name="Parkinson J."/>
            <person name="Shirley M."/>
            <person name="Wan K.L."/>
            <person name="Berriman M."/>
            <person name="Tomley F."/>
            <person name="Pain A."/>
        </authorList>
    </citation>
    <scope>NUCLEOTIDE SEQUENCE [LARGE SCALE GENOMIC DNA]</scope>
    <source>
        <strain evidence="2">Weybridge</strain>
    </source>
</reference>
<accession>U6M9X3</accession>
<dbReference type="VEuPathDB" id="ToxoDB:EMWEY_00035250"/>
<evidence type="ECO:0000256" key="1">
    <source>
        <dbReference type="SAM" id="MobiDB-lite"/>
    </source>
</evidence>
<evidence type="ECO:0000313" key="3">
    <source>
        <dbReference type="Proteomes" id="UP000030763"/>
    </source>
</evidence>
<dbReference type="EMBL" id="HG721937">
    <property type="protein sequence ID" value="CDJ60831.1"/>
    <property type="molecule type" value="Genomic_DNA"/>
</dbReference>
<gene>
    <name evidence="2" type="ORF">EMWEY_00035250</name>
</gene>
<dbReference type="GeneID" id="25337511"/>
<protein>
    <submittedName>
        <fullName evidence="2">Uncharacterized protein</fullName>
    </submittedName>
</protein>
<organism evidence="2 3">
    <name type="scientific">Eimeria maxima</name>
    <name type="common">Coccidian parasite</name>
    <dbReference type="NCBI Taxonomy" id="5804"/>
    <lineage>
        <taxon>Eukaryota</taxon>
        <taxon>Sar</taxon>
        <taxon>Alveolata</taxon>
        <taxon>Apicomplexa</taxon>
        <taxon>Conoidasida</taxon>
        <taxon>Coccidia</taxon>
        <taxon>Eucoccidiorida</taxon>
        <taxon>Eimeriorina</taxon>
        <taxon>Eimeriidae</taxon>
        <taxon>Eimeria</taxon>
    </lineage>
</organism>
<dbReference type="AlphaFoldDB" id="U6M9X3"/>
<feature type="region of interest" description="Disordered" evidence="1">
    <location>
        <begin position="225"/>
        <end position="259"/>
    </location>
</feature>
<feature type="compositionally biased region" description="Basic and acidic residues" evidence="1">
    <location>
        <begin position="226"/>
        <end position="248"/>
    </location>
</feature>
<reference evidence="2" key="2">
    <citation type="submission" date="2013-10" db="EMBL/GenBank/DDBJ databases">
        <authorList>
            <person name="Aslett M."/>
        </authorList>
    </citation>
    <scope>NUCLEOTIDE SEQUENCE [LARGE SCALE GENOMIC DNA]</scope>
    <source>
        <strain evidence="2">Weybridge</strain>
    </source>
</reference>
<dbReference type="RefSeq" id="XP_013337481.1">
    <property type="nucleotide sequence ID" value="XM_013482027.1"/>
</dbReference>
<evidence type="ECO:0000313" key="2">
    <source>
        <dbReference type="EMBL" id="CDJ60831.1"/>
    </source>
</evidence>
<name>U6M9X3_EIMMA</name>